<sequence>MVLSLNIKGAFDNPQRKEVLGSLGKSRCPANINRLFHNLLENRQVTLFSPQGRITKEQKQWCPQGSCSGPVLGNVSSNEILQHDWKTNVHTQAFAVFFSLSILSL</sequence>
<evidence type="ECO:0000259" key="1">
    <source>
        <dbReference type="PROSITE" id="PS50878"/>
    </source>
</evidence>
<dbReference type="InterPro" id="IPR000477">
    <property type="entry name" value="RT_dom"/>
</dbReference>
<gene>
    <name evidence="2" type="ORF">AVEN_33895_1</name>
</gene>
<dbReference type="PROSITE" id="PS50878">
    <property type="entry name" value="RT_POL"/>
    <property type="match status" value="1"/>
</dbReference>
<organism evidence="2 3">
    <name type="scientific">Araneus ventricosus</name>
    <name type="common">Orbweaver spider</name>
    <name type="synonym">Epeira ventricosa</name>
    <dbReference type="NCBI Taxonomy" id="182803"/>
    <lineage>
        <taxon>Eukaryota</taxon>
        <taxon>Metazoa</taxon>
        <taxon>Ecdysozoa</taxon>
        <taxon>Arthropoda</taxon>
        <taxon>Chelicerata</taxon>
        <taxon>Arachnida</taxon>
        <taxon>Araneae</taxon>
        <taxon>Araneomorphae</taxon>
        <taxon>Entelegynae</taxon>
        <taxon>Araneoidea</taxon>
        <taxon>Araneidae</taxon>
        <taxon>Araneus</taxon>
    </lineage>
</organism>
<dbReference type="AlphaFoldDB" id="A0A4Y2EH31"/>
<dbReference type="Proteomes" id="UP000499080">
    <property type="component" value="Unassembled WGS sequence"/>
</dbReference>
<name>A0A4Y2EH31_ARAVE</name>
<accession>A0A4Y2EH31</accession>
<keyword evidence="3" id="KW-1185">Reference proteome</keyword>
<reference evidence="2 3" key="1">
    <citation type="journal article" date="2019" name="Sci. Rep.">
        <title>Orb-weaving spider Araneus ventricosus genome elucidates the spidroin gene catalogue.</title>
        <authorList>
            <person name="Kono N."/>
            <person name="Nakamura H."/>
            <person name="Ohtoshi R."/>
            <person name="Moran D.A.P."/>
            <person name="Shinohara A."/>
            <person name="Yoshida Y."/>
            <person name="Fujiwara M."/>
            <person name="Mori M."/>
            <person name="Tomita M."/>
            <person name="Arakawa K."/>
        </authorList>
    </citation>
    <scope>NUCLEOTIDE SEQUENCE [LARGE SCALE GENOMIC DNA]</scope>
</reference>
<comment type="caution">
    <text evidence="2">The sequence shown here is derived from an EMBL/GenBank/DDBJ whole genome shotgun (WGS) entry which is preliminary data.</text>
</comment>
<dbReference type="OrthoDB" id="6437148at2759"/>
<protein>
    <recommendedName>
        <fullName evidence="1">Reverse transcriptase domain-containing protein</fullName>
    </recommendedName>
</protein>
<feature type="domain" description="Reverse transcriptase" evidence="1">
    <location>
        <begin position="1"/>
        <end position="105"/>
    </location>
</feature>
<dbReference type="EMBL" id="BGPR01000611">
    <property type="protein sequence ID" value="GBM28440.1"/>
    <property type="molecule type" value="Genomic_DNA"/>
</dbReference>
<evidence type="ECO:0000313" key="2">
    <source>
        <dbReference type="EMBL" id="GBM28440.1"/>
    </source>
</evidence>
<evidence type="ECO:0000313" key="3">
    <source>
        <dbReference type="Proteomes" id="UP000499080"/>
    </source>
</evidence>
<proteinExistence type="predicted"/>